<evidence type="ECO:0000313" key="4">
    <source>
        <dbReference type="EMBL" id="CAF1261204.1"/>
    </source>
</evidence>
<evidence type="ECO:0000313" key="6">
    <source>
        <dbReference type="EMBL" id="CAF4038974.1"/>
    </source>
</evidence>
<dbReference type="Gene3D" id="3.10.129.10">
    <property type="entry name" value="Hotdog Thioesterase"/>
    <property type="match status" value="1"/>
</dbReference>
<dbReference type="AlphaFoldDB" id="A0A815AQG6"/>
<feature type="domain" description="Thioesterase" evidence="2">
    <location>
        <begin position="63"/>
        <end position="112"/>
    </location>
</feature>
<dbReference type="InterPro" id="IPR003736">
    <property type="entry name" value="PAAI_dom"/>
</dbReference>
<dbReference type="NCBIfam" id="TIGR00369">
    <property type="entry name" value="unchar_dom_1"/>
    <property type="match status" value="1"/>
</dbReference>
<dbReference type="CDD" id="cd03443">
    <property type="entry name" value="PaaI_thioesterase"/>
    <property type="match status" value="1"/>
</dbReference>
<evidence type="ECO:0000259" key="2">
    <source>
        <dbReference type="Pfam" id="PF03061"/>
    </source>
</evidence>
<feature type="non-terminal residue" evidence="4">
    <location>
        <position position="1"/>
    </location>
</feature>
<dbReference type="Proteomes" id="UP000663829">
    <property type="component" value="Unassembled WGS sequence"/>
</dbReference>
<dbReference type="Proteomes" id="UP000682733">
    <property type="component" value="Unassembled WGS sequence"/>
</dbReference>
<dbReference type="EMBL" id="CAJOBC010018800">
    <property type="protein sequence ID" value="CAF4038974.1"/>
    <property type="molecule type" value="Genomic_DNA"/>
</dbReference>
<proteinExistence type="predicted"/>
<dbReference type="EMBL" id="CAJOBA010009809">
    <property type="protein sequence ID" value="CAF3859876.1"/>
    <property type="molecule type" value="Genomic_DNA"/>
</dbReference>
<reference evidence="4" key="1">
    <citation type="submission" date="2021-02" db="EMBL/GenBank/DDBJ databases">
        <authorList>
            <person name="Nowell W R."/>
        </authorList>
    </citation>
    <scope>NUCLEOTIDE SEQUENCE</scope>
</reference>
<organism evidence="4 7">
    <name type="scientific">Didymodactylos carnosus</name>
    <dbReference type="NCBI Taxonomy" id="1234261"/>
    <lineage>
        <taxon>Eukaryota</taxon>
        <taxon>Metazoa</taxon>
        <taxon>Spiralia</taxon>
        <taxon>Gnathifera</taxon>
        <taxon>Rotifera</taxon>
        <taxon>Eurotatoria</taxon>
        <taxon>Bdelloidea</taxon>
        <taxon>Philodinida</taxon>
        <taxon>Philodinidae</taxon>
        <taxon>Didymodactylos</taxon>
    </lineage>
</organism>
<evidence type="ECO:0000313" key="7">
    <source>
        <dbReference type="Proteomes" id="UP000663829"/>
    </source>
</evidence>
<keyword evidence="7" id="KW-1185">Reference proteome</keyword>
<gene>
    <name evidence="4" type="ORF">GPM918_LOCUS26613</name>
    <name evidence="3" type="ORF">OVA965_LOCUS19171</name>
    <name evidence="6" type="ORF">SRO942_LOCUS26798</name>
    <name evidence="5" type="ORF">TMI583_LOCUS19184</name>
</gene>
<dbReference type="EMBL" id="CAJNOK010009791">
    <property type="protein sequence ID" value="CAF1098443.1"/>
    <property type="molecule type" value="Genomic_DNA"/>
</dbReference>
<dbReference type="EMBL" id="CAJNOQ010010794">
    <property type="protein sequence ID" value="CAF1261204.1"/>
    <property type="molecule type" value="Genomic_DNA"/>
</dbReference>
<sequence length="113" mass="12764">RYSRQLKHLIDILIYDEFLTQYKRITSYNQLGIVNFLAISVWNTQHGYVQVLLQLRPEFHAPNGYLHAGLVVTLADTACGYGTFESKPANALSFTTIEIKANFLGSVREGSIL</sequence>
<dbReference type="Pfam" id="PF03061">
    <property type="entry name" value="4HBT"/>
    <property type="match status" value="1"/>
</dbReference>
<evidence type="ECO:0000313" key="5">
    <source>
        <dbReference type="EMBL" id="CAF3859876.1"/>
    </source>
</evidence>
<name>A0A815AQG6_9BILA</name>
<evidence type="ECO:0000256" key="1">
    <source>
        <dbReference type="ARBA" id="ARBA00022801"/>
    </source>
</evidence>
<dbReference type="SUPFAM" id="SSF54637">
    <property type="entry name" value="Thioesterase/thiol ester dehydrase-isomerase"/>
    <property type="match status" value="1"/>
</dbReference>
<dbReference type="InterPro" id="IPR006683">
    <property type="entry name" value="Thioestr_dom"/>
</dbReference>
<dbReference type="GO" id="GO:0016787">
    <property type="term" value="F:hydrolase activity"/>
    <property type="evidence" value="ECO:0007669"/>
    <property type="project" value="UniProtKB-KW"/>
</dbReference>
<dbReference type="InterPro" id="IPR029069">
    <property type="entry name" value="HotDog_dom_sf"/>
</dbReference>
<accession>A0A815AQG6</accession>
<dbReference type="Proteomes" id="UP000681722">
    <property type="component" value="Unassembled WGS sequence"/>
</dbReference>
<evidence type="ECO:0000313" key="3">
    <source>
        <dbReference type="EMBL" id="CAF1098443.1"/>
    </source>
</evidence>
<protein>
    <recommendedName>
        <fullName evidence="2">Thioesterase domain-containing protein</fullName>
    </recommendedName>
</protein>
<keyword evidence="1" id="KW-0378">Hydrolase</keyword>
<comment type="caution">
    <text evidence="4">The sequence shown here is derived from an EMBL/GenBank/DDBJ whole genome shotgun (WGS) entry which is preliminary data.</text>
</comment>
<dbReference type="OrthoDB" id="46529at2759"/>
<dbReference type="Proteomes" id="UP000677228">
    <property type="component" value="Unassembled WGS sequence"/>
</dbReference>